<dbReference type="InterPro" id="IPR011009">
    <property type="entry name" value="Kinase-like_dom_sf"/>
</dbReference>
<dbReference type="Pfam" id="PF01636">
    <property type="entry name" value="APH"/>
    <property type="match status" value="1"/>
</dbReference>
<dbReference type="Proteomes" id="UP001501147">
    <property type="component" value="Unassembled WGS sequence"/>
</dbReference>
<proteinExistence type="predicted"/>
<comment type="caution">
    <text evidence="2">The sequence shown here is derived from an EMBL/GenBank/DDBJ whole genome shotgun (WGS) entry which is preliminary data.</text>
</comment>
<dbReference type="InterPro" id="IPR051678">
    <property type="entry name" value="AGP_Transferase"/>
</dbReference>
<evidence type="ECO:0000313" key="3">
    <source>
        <dbReference type="Proteomes" id="UP001501147"/>
    </source>
</evidence>
<dbReference type="PANTHER" id="PTHR21310">
    <property type="entry name" value="AMINOGLYCOSIDE PHOSPHOTRANSFERASE-RELATED-RELATED"/>
    <property type="match status" value="1"/>
</dbReference>
<dbReference type="SUPFAM" id="SSF56112">
    <property type="entry name" value="Protein kinase-like (PK-like)"/>
    <property type="match status" value="1"/>
</dbReference>
<dbReference type="Gene3D" id="3.90.1200.10">
    <property type="match status" value="1"/>
</dbReference>
<accession>A0ABP9AAV2</accession>
<dbReference type="PANTHER" id="PTHR21310:SF42">
    <property type="entry name" value="BIFUNCTIONAL AAC_APH"/>
    <property type="match status" value="1"/>
</dbReference>
<dbReference type="EMBL" id="BAABJV010000005">
    <property type="protein sequence ID" value="GAA4777401.1"/>
    <property type="molecule type" value="Genomic_DNA"/>
</dbReference>
<protein>
    <submittedName>
        <fullName evidence="2">Aminoglycoside phosphotransferase family protein</fullName>
    </submittedName>
</protein>
<evidence type="ECO:0000313" key="2">
    <source>
        <dbReference type="EMBL" id="GAA4777401.1"/>
    </source>
</evidence>
<evidence type="ECO:0000259" key="1">
    <source>
        <dbReference type="Pfam" id="PF01636"/>
    </source>
</evidence>
<dbReference type="Gene3D" id="3.30.200.20">
    <property type="entry name" value="Phosphorylase Kinase, domain 1"/>
    <property type="match status" value="1"/>
</dbReference>
<keyword evidence="3" id="KW-1185">Reference proteome</keyword>
<sequence length="322" mass="34979">MKLHRDEITVDESLVVSLLERQRPEWARLPLAPAGAGTDNVMYRLGDELVVRLPRTAAVNDALRKERYWLPRLAPLLPHAVPEPVHSGAPTRAYPLGWSVYRWIDGEEPGPGTVRDWEAFGADLAEFVRELHGTALMGATPLDGLSWYRGGPLGACDSWVGDAFDACRALAHAATDAEAVRAGDADEGATLDLDALDLDALERLWRKALRLPGPTGPPGWLHGDLRPSNLLVREGALHAVIDFGALSIGFPDAEHAPLWDLPRAARESYRTALGVDEAAWERARAWAIAVGVSGYSHYRDSWPAFAAACRARLAAVLTDTAG</sequence>
<dbReference type="CDD" id="cd05155">
    <property type="entry name" value="APH_ChoK_like_1"/>
    <property type="match status" value="1"/>
</dbReference>
<organism evidence="2 3">
    <name type="scientific">Streptomyces sanyensis</name>
    <dbReference type="NCBI Taxonomy" id="568869"/>
    <lineage>
        <taxon>Bacteria</taxon>
        <taxon>Bacillati</taxon>
        <taxon>Actinomycetota</taxon>
        <taxon>Actinomycetes</taxon>
        <taxon>Kitasatosporales</taxon>
        <taxon>Streptomycetaceae</taxon>
        <taxon>Streptomyces</taxon>
    </lineage>
</organism>
<name>A0ABP9AAV2_9ACTN</name>
<feature type="domain" description="Aminoglycoside phosphotransferase" evidence="1">
    <location>
        <begin position="32"/>
        <end position="286"/>
    </location>
</feature>
<reference evidence="3" key="1">
    <citation type="journal article" date="2019" name="Int. J. Syst. Evol. Microbiol.">
        <title>The Global Catalogue of Microorganisms (GCM) 10K type strain sequencing project: providing services to taxonomists for standard genome sequencing and annotation.</title>
        <authorList>
            <consortium name="The Broad Institute Genomics Platform"/>
            <consortium name="The Broad Institute Genome Sequencing Center for Infectious Disease"/>
            <person name="Wu L."/>
            <person name="Ma J."/>
        </authorList>
    </citation>
    <scope>NUCLEOTIDE SEQUENCE [LARGE SCALE GENOMIC DNA]</scope>
    <source>
        <strain evidence="3">JCM 18324</strain>
    </source>
</reference>
<gene>
    <name evidence="2" type="ORF">GCM10023329_27980</name>
</gene>
<dbReference type="InterPro" id="IPR002575">
    <property type="entry name" value="Aminoglycoside_PTrfase"/>
</dbReference>
<dbReference type="RefSeq" id="WP_345613753.1">
    <property type="nucleotide sequence ID" value="NZ_BAABJV010000005.1"/>
</dbReference>